<dbReference type="EMBL" id="EQ973937">
    <property type="protein sequence ID" value="EEF37950.1"/>
    <property type="molecule type" value="Genomic_DNA"/>
</dbReference>
<protein>
    <recommendedName>
        <fullName evidence="3">Transposase MuDR plant domain-containing protein</fullName>
    </recommendedName>
</protein>
<organism evidence="1 2">
    <name type="scientific">Ricinus communis</name>
    <name type="common">Castor bean</name>
    <dbReference type="NCBI Taxonomy" id="3988"/>
    <lineage>
        <taxon>Eukaryota</taxon>
        <taxon>Viridiplantae</taxon>
        <taxon>Streptophyta</taxon>
        <taxon>Embryophyta</taxon>
        <taxon>Tracheophyta</taxon>
        <taxon>Spermatophyta</taxon>
        <taxon>Magnoliopsida</taxon>
        <taxon>eudicotyledons</taxon>
        <taxon>Gunneridae</taxon>
        <taxon>Pentapetalae</taxon>
        <taxon>rosids</taxon>
        <taxon>fabids</taxon>
        <taxon>Malpighiales</taxon>
        <taxon>Euphorbiaceae</taxon>
        <taxon>Acalyphoideae</taxon>
        <taxon>Acalypheae</taxon>
        <taxon>Ricinus</taxon>
    </lineage>
</organism>
<reference evidence="2" key="1">
    <citation type="journal article" date="2010" name="Nat. Biotechnol.">
        <title>Draft genome sequence of the oilseed species Ricinus communis.</title>
        <authorList>
            <person name="Chan A.P."/>
            <person name="Crabtree J."/>
            <person name="Zhao Q."/>
            <person name="Lorenzi H."/>
            <person name="Orvis J."/>
            <person name="Puiu D."/>
            <person name="Melake-Berhan A."/>
            <person name="Jones K.M."/>
            <person name="Redman J."/>
            <person name="Chen G."/>
            <person name="Cahoon E.B."/>
            <person name="Gedil M."/>
            <person name="Stanke M."/>
            <person name="Haas B.J."/>
            <person name="Wortman J.R."/>
            <person name="Fraser-Liggett C.M."/>
            <person name="Ravel J."/>
            <person name="Rabinowicz P.D."/>
        </authorList>
    </citation>
    <scope>NUCLEOTIDE SEQUENCE [LARGE SCALE GENOMIC DNA]</scope>
    <source>
        <strain evidence="2">cv. Hale</strain>
    </source>
</reference>
<dbReference type="InParanoid" id="B9SEJ6"/>
<gene>
    <name evidence="1" type="ORF">RCOM_0969290</name>
</gene>
<accession>B9SEJ6</accession>
<keyword evidence="2" id="KW-1185">Reference proteome</keyword>
<dbReference type="Proteomes" id="UP000008311">
    <property type="component" value="Unassembled WGS sequence"/>
</dbReference>
<evidence type="ECO:0008006" key="3">
    <source>
        <dbReference type="Google" id="ProtNLM"/>
    </source>
</evidence>
<evidence type="ECO:0000313" key="2">
    <source>
        <dbReference type="Proteomes" id="UP000008311"/>
    </source>
</evidence>
<sequence>MGSKCFERLRIVLCKWEDETDEECENDALRRPNNRVRYAIMKGKNVHLVKNDKVRIRAQCLKTCPWVFLTSKDGHKDTVLVKTYIPYHKCHQVILWQTSNFWQNCLKKG</sequence>
<dbReference type="AlphaFoldDB" id="B9SEJ6"/>
<name>B9SEJ6_RICCO</name>
<proteinExistence type="predicted"/>
<evidence type="ECO:0000313" key="1">
    <source>
        <dbReference type="EMBL" id="EEF37950.1"/>
    </source>
</evidence>